<reference evidence="1" key="2">
    <citation type="journal article" date="2024" name="Plant">
        <title>Genomic evolution and insights into agronomic trait innovations of Sesamum species.</title>
        <authorList>
            <person name="Miao H."/>
            <person name="Wang L."/>
            <person name="Qu L."/>
            <person name="Liu H."/>
            <person name="Sun Y."/>
            <person name="Le M."/>
            <person name="Wang Q."/>
            <person name="Wei S."/>
            <person name="Zheng Y."/>
            <person name="Lin W."/>
            <person name="Duan Y."/>
            <person name="Cao H."/>
            <person name="Xiong S."/>
            <person name="Wang X."/>
            <person name="Wei L."/>
            <person name="Li C."/>
            <person name="Ma Q."/>
            <person name="Ju M."/>
            <person name="Zhao R."/>
            <person name="Li G."/>
            <person name="Mu C."/>
            <person name="Tian Q."/>
            <person name="Mei H."/>
            <person name="Zhang T."/>
            <person name="Gao T."/>
            <person name="Zhang H."/>
        </authorList>
    </citation>
    <scope>NUCLEOTIDE SEQUENCE</scope>
    <source>
        <strain evidence="1">3651</strain>
    </source>
</reference>
<protein>
    <submittedName>
        <fullName evidence="1">Uncharacterized protein</fullName>
    </submittedName>
</protein>
<organism evidence="1 2">
    <name type="scientific">Sesamum alatum</name>
    <dbReference type="NCBI Taxonomy" id="300844"/>
    <lineage>
        <taxon>Eukaryota</taxon>
        <taxon>Viridiplantae</taxon>
        <taxon>Streptophyta</taxon>
        <taxon>Embryophyta</taxon>
        <taxon>Tracheophyta</taxon>
        <taxon>Spermatophyta</taxon>
        <taxon>Magnoliopsida</taxon>
        <taxon>eudicotyledons</taxon>
        <taxon>Gunneridae</taxon>
        <taxon>Pentapetalae</taxon>
        <taxon>asterids</taxon>
        <taxon>lamiids</taxon>
        <taxon>Lamiales</taxon>
        <taxon>Pedaliaceae</taxon>
        <taxon>Sesamum</taxon>
    </lineage>
</organism>
<dbReference type="EMBL" id="JACGWO010000002">
    <property type="protein sequence ID" value="KAK4434746.1"/>
    <property type="molecule type" value="Genomic_DNA"/>
</dbReference>
<keyword evidence="2" id="KW-1185">Reference proteome</keyword>
<evidence type="ECO:0000313" key="2">
    <source>
        <dbReference type="Proteomes" id="UP001293254"/>
    </source>
</evidence>
<comment type="caution">
    <text evidence="1">The sequence shown here is derived from an EMBL/GenBank/DDBJ whole genome shotgun (WGS) entry which is preliminary data.</text>
</comment>
<sequence length="229" mass="25483">MGRRTALEVINDRAGRSKGWAKERSIDRIHKNPDSCILHLHRHPTVGSPLKLQLQSTGSISGSDLALLHAQIEFLARTLGGGIEDVQLRMVWRGKMVVKIGELRGYVYSPIFPTRSTHAYEKVIWNPLGRPHNSPSLFPTCATLAYERPQPLDKTAHNRPQLPLVCLKRLQPAPTTIWQLPRKTACLSGQAARANWSSRARACQPARPGLCANLGRARLSPPRPHAPFL</sequence>
<reference evidence="1" key="1">
    <citation type="submission" date="2020-06" db="EMBL/GenBank/DDBJ databases">
        <authorList>
            <person name="Li T."/>
            <person name="Hu X."/>
            <person name="Zhang T."/>
            <person name="Song X."/>
            <person name="Zhang H."/>
            <person name="Dai N."/>
            <person name="Sheng W."/>
            <person name="Hou X."/>
            <person name="Wei L."/>
        </authorList>
    </citation>
    <scope>NUCLEOTIDE SEQUENCE</scope>
    <source>
        <strain evidence="1">3651</strain>
        <tissue evidence="1">Leaf</tissue>
    </source>
</reference>
<evidence type="ECO:0000313" key="1">
    <source>
        <dbReference type="EMBL" id="KAK4434746.1"/>
    </source>
</evidence>
<dbReference type="AlphaFoldDB" id="A0AAE1YRN5"/>
<name>A0AAE1YRN5_9LAMI</name>
<proteinExistence type="predicted"/>
<dbReference type="Proteomes" id="UP001293254">
    <property type="component" value="Unassembled WGS sequence"/>
</dbReference>
<gene>
    <name evidence="1" type="ORF">Salat_0637500</name>
</gene>
<accession>A0AAE1YRN5</accession>